<name>A0A0A3J4D5_9BACI</name>
<dbReference type="AlphaFoldDB" id="A0A0A3J4D5"/>
<dbReference type="Proteomes" id="UP000030437">
    <property type="component" value="Unassembled WGS sequence"/>
</dbReference>
<reference evidence="1 2" key="1">
    <citation type="submission" date="2014-02" db="EMBL/GenBank/DDBJ databases">
        <title>Draft genome sequence of Lysinibacillus odysseyi NBRC 100172.</title>
        <authorList>
            <person name="Zhang F."/>
            <person name="Wang G."/>
            <person name="Zhang L."/>
        </authorList>
    </citation>
    <scope>NUCLEOTIDE SEQUENCE [LARGE SCALE GENOMIC DNA]</scope>
    <source>
        <strain evidence="1 2">NBRC 100172</strain>
    </source>
</reference>
<dbReference type="EMBL" id="JPVP01000060">
    <property type="protein sequence ID" value="KGR81917.1"/>
    <property type="molecule type" value="Genomic_DNA"/>
</dbReference>
<dbReference type="RefSeq" id="WP_036158967.1">
    <property type="nucleotide sequence ID" value="NZ_BCVX01000007.1"/>
</dbReference>
<sequence>MGIILHLLCYTNSAVIEKYNVLIWIISYKPIVTHGQTIITDPRELYVFMVLYDWLTLEQNAANLKATSSKSARTAWKFKASHKTGLHTFTRDLAVYATNSSIYAQLELQ</sequence>
<keyword evidence="2" id="KW-1185">Reference proteome</keyword>
<organism evidence="1 2">
    <name type="scientific">Lysinibacillus odysseyi 34hs-1 = NBRC 100172</name>
    <dbReference type="NCBI Taxonomy" id="1220589"/>
    <lineage>
        <taxon>Bacteria</taxon>
        <taxon>Bacillati</taxon>
        <taxon>Bacillota</taxon>
        <taxon>Bacilli</taxon>
        <taxon>Bacillales</taxon>
        <taxon>Bacillaceae</taxon>
        <taxon>Lysinibacillus</taxon>
    </lineage>
</organism>
<accession>A0A0A3J4D5</accession>
<gene>
    <name evidence="1" type="ORF">CD32_21665</name>
</gene>
<proteinExistence type="predicted"/>
<comment type="caution">
    <text evidence="1">The sequence shown here is derived from an EMBL/GenBank/DDBJ whole genome shotgun (WGS) entry which is preliminary data.</text>
</comment>
<protein>
    <submittedName>
        <fullName evidence="1">Uncharacterized protein</fullName>
    </submittedName>
</protein>
<evidence type="ECO:0000313" key="1">
    <source>
        <dbReference type="EMBL" id="KGR81917.1"/>
    </source>
</evidence>
<evidence type="ECO:0000313" key="2">
    <source>
        <dbReference type="Proteomes" id="UP000030437"/>
    </source>
</evidence>